<feature type="domain" description="EB1 C-terminal" evidence="2">
    <location>
        <begin position="20"/>
        <end position="91"/>
    </location>
</feature>
<keyword evidence="1" id="KW-0493">Microtubule</keyword>
<dbReference type="EMBL" id="CAJJDM010000132">
    <property type="protein sequence ID" value="CAD8106029.1"/>
    <property type="molecule type" value="Genomic_DNA"/>
</dbReference>
<evidence type="ECO:0000313" key="4">
    <source>
        <dbReference type="Proteomes" id="UP000688137"/>
    </source>
</evidence>
<keyword evidence="4" id="KW-1185">Reference proteome</keyword>
<comment type="caution">
    <text evidence="3">The sequence shown here is derived from an EMBL/GenBank/DDBJ whole genome shotgun (WGS) entry which is preliminary data.</text>
</comment>
<dbReference type="Proteomes" id="UP000688137">
    <property type="component" value="Unassembled WGS sequence"/>
</dbReference>
<sequence length="123" mass="14496">MRYIQQSQSIITFQQHSKNQFFCSNGTILKKQPSNQDILIQIKILKQEKDYYFQKIKDLDFFIENASQLAQEQMYKDIKDIFYYTAEKSVIVLPNGELEVQGLPPSSEEQSSSQQVMQQEIYL</sequence>
<protein>
    <recommendedName>
        <fullName evidence="2">EB1 C-terminal domain-containing protein</fullName>
    </recommendedName>
</protein>
<evidence type="ECO:0000256" key="1">
    <source>
        <dbReference type="PROSITE-ProRule" id="PRU00576"/>
    </source>
</evidence>
<dbReference type="InterPro" id="IPR004953">
    <property type="entry name" value="EB1_C"/>
</dbReference>
<gene>
    <name evidence="3" type="ORF">PPRIM_AZ9-3.1.T1290056</name>
</gene>
<dbReference type="GO" id="GO:0005874">
    <property type="term" value="C:microtubule"/>
    <property type="evidence" value="ECO:0007669"/>
    <property type="project" value="UniProtKB-KW"/>
</dbReference>
<proteinExistence type="predicted"/>
<name>A0A8S1PTX5_PARPR</name>
<dbReference type="GO" id="GO:0008017">
    <property type="term" value="F:microtubule binding"/>
    <property type="evidence" value="ECO:0007669"/>
    <property type="project" value="InterPro"/>
</dbReference>
<dbReference type="AlphaFoldDB" id="A0A8S1PTX5"/>
<evidence type="ECO:0000313" key="3">
    <source>
        <dbReference type="EMBL" id="CAD8106029.1"/>
    </source>
</evidence>
<accession>A0A8S1PTX5</accession>
<reference evidence="3" key="1">
    <citation type="submission" date="2021-01" db="EMBL/GenBank/DDBJ databases">
        <authorList>
            <consortium name="Genoscope - CEA"/>
            <person name="William W."/>
        </authorList>
    </citation>
    <scope>NUCLEOTIDE SEQUENCE</scope>
</reference>
<dbReference type="PROSITE" id="PS51230">
    <property type="entry name" value="EB1_C"/>
    <property type="match status" value="1"/>
</dbReference>
<evidence type="ECO:0000259" key="2">
    <source>
        <dbReference type="PROSITE" id="PS51230"/>
    </source>
</evidence>
<organism evidence="3 4">
    <name type="scientific">Paramecium primaurelia</name>
    <dbReference type="NCBI Taxonomy" id="5886"/>
    <lineage>
        <taxon>Eukaryota</taxon>
        <taxon>Sar</taxon>
        <taxon>Alveolata</taxon>
        <taxon>Ciliophora</taxon>
        <taxon>Intramacronucleata</taxon>
        <taxon>Oligohymenophorea</taxon>
        <taxon>Peniculida</taxon>
        <taxon>Parameciidae</taxon>
        <taxon>Paramecium</taxon>
    </lineage>
</organism>